<dbReference type="GO" id="GO:0000209">
    <property type="term" value="P:protein polyubiquitination"/>
    <property type="evidence" value="ECO:0007669"/>
    <property type="project" value="InterPro"/>
</dbReference>
<sequence>MNRTSITLQRVPRWLRYSVGDNCQTIRTEPEEPSTPTTESDQAIGTCMCCDSKLRYPQASSCFRCTVCDTINDLIEYDETASESRRRRPLTLDRLRSAIHAVRKSKLSVMQLERLISETFSQWDRLNNSFSDGLRTSTDHPGVALDDVREAYRLLLGLSPGCVRTLMGATERLLKRPCRRLRRKDDLRFLLIILENPLLGQHNFPQETEYHHQIIKRLLGILSCLDNSLHNYLVHWFSRLAMPLFRARVELVNHFITFRLAKYRKRHPSPSAWTNIPYESDWSFKSAARVMSLLFAANNMSRERIPISEFYNSMVDFVDLPADYDAWQQRTAKFAFCQYPSLISMSAKLRIMRLDARRQMESKVKEALLTTILKKRLIEPYLTLNVRRDCIVEDSLNQLASHETDLKKKLRVQFIGEAGIDAGGLTKEWFMLLLRDLFNPLNGMFTLDEESQMFWFNPASFETSDQYFLVGVIFGLAIYNSTILDVHFPLACYKKLLDCKVGLRDLTELRPSLGRGLRQLLDYHGDDVEDIFGLTFAIDRETFGQQRTVPLVPNGENIPVTRANRAKYVSRYIHYTLNESIARQFDPFRRGFYFVCGGNALSLFQPREIEVLVRGSSECIHIDQLKSVTEYQGFHPEEPIIQYLWDLLASWDSGQQKKFLAFVTGCDRIPALGTCEMMFKIVRLGGDCERFPIAHTCFNQLGLFEYSSPQKLKEKLTRAIHESEGFWLK</sequence>
<evidence type="ECO:0000256" key="6">
    <source>
        <dbReference type="ARBA" id="ARBA00022786"/>
    </source>
</evidence>
<feature type="active site" description="Glycyl thioester intermediate" evidence="7">
    <location>
        <position position="697"/>
    </location>
</feature>
<dbReference type="FunFam" id="3.30.2160.10:FF:000004">
    <property type="entry name" value="probable E3 ubiquitin-protein ligase HERC4 isoform X1"/>
    <property type="match status" value="1"/>
</dbReference>
<evidence type="ECO:0000256" key="4">
    <source>
        <dbReference type="ARBA" id="ARBA00022490"/>
    </source>
</evidence>
<dbReference type="Pfam" id="PF00632">
    <property type="entry name" value="HECT"/>
    <property type="match status" value="1"/>
</dbReference>
<dbReference type="AlphaFoldDB" id="A0A9W8B023"/>
<evidence type="ECO:0000313" key="10">
    <source>
        <dbReference type="Proteomes" id="UP001150925"/>
    </source>
</evidence>
<evidence type="ECO:0000256" key="5">
    <source>
        <dbReference type="ARBA" id="ARBA00022679"/>
    </source>
</evidence>
<dbReference type="GO" id="GO:0061630">
    <property type="term" value="F:ubiquitin protein ligase activity"/>
    <property type="evidence" value="ECO:0007669"/>
    <property type="project" value="UniProtKB-EC"/>
</dbReference>
<feature type="domain" description="HECT" evidence="8">
    <location>
        <begin position="402"/>
        <end position="729"/>
    </location>
</feature>
<dbReference type="InterPro" id="IPR044611">
    <property type="entry name" value="E3A/B/C-like"/>
</dbReference>
<keyword evidence="10" id="KW-1185">Reference proteome</keyword>
<dbReference type="Proteomes" id="UP001150925">
    <property type="component" value="Unassembled WGS sequence"/>
</dbReference>
<evidence type="ECO:0000256" key="2">
    <source>
        <dbReference type="ARBA" id="ARBA00004496"/>
    </source>
</evidence>
<comment type="subcellular location">
    <subcellularLocation>
        <location evidence="2">Cytoplasm</location>
    </subcellularLocation>
</comment>
<dbReference type="PANTHER" id="PTHR45700">
    <property type="entry name" value="UBIQUITIN-PROTEIN LIGASE E3C"/>
    <property type="match status" value="1"/>
</dbReference>
<reference evidence="9" key="1">
    <citation type="submission" date="2022-07" db="EMBL/GenBank/DDBJ databases">
        <title>Phylogenomic reconstructions and comparative analyses of Kickxellomycotina fungi.</title>
        <authorList>
            <person name="Reynolds N.K."/>
            <person name="Stajich J.E."/>
            <person name="Barry K."/>
            <person name="Grigoriev I.V."/>
            <person name="Crous P."/>
            <person name="Smith M.E."/>
        </authorList>
    </citation>
    <scope>NUCLEOTIDE SEQUENCE</scope>
    <source>
        <strain evidence="9">RSA 1196</strain>
    </source>
</reference>
<dbReference type="InterPro" id="IPR035983">
    <property type="entry name" value="Hect_E3_ubiquitin_ligase"/>
</dbReference>
<dbReference type="EC" id="2.3.2.26" evidence="3"/>
<dbReference type="SUPFAM" id="SSF56204">
    <property type="entry name" value="Hect, E3 ligase catalytic domain"/>
    <property type="match status" value="1"/>
</dbReference>
<dbReference type="Gene3D" id="3.90.1750.10">
    <property type="entry name" value="Hect, E3 ligase catalytic domains"/>
    <property type="match status" value="1"/>
</dbReference>
<keyword evidence="4" id="KW-0963">Cytoplasm</keyword>
<dbReference type="FunFam" id="3.30.2410.10:FF:000003">
    <property type="entry name" value="probable E3 ubiquitin-protein ligase HERC4 isoform X1"/>
    <property type="match status" value="1"/>
</dbReference>
<dbReference type="PANTHER" id="PTHR45700:SF9">
    <property type="entry name" value="HECT-TYPE E3 UBIQUITIN TRANSFERASE"/>
    <property type="match status" value="1"/>
</dbReference>
<dbReference type="GO" id="GO:0005737">
    <property type="term" value="C:cytoplasm"/>
    <property type="evidence" value="ECO:0007669"/>
    <property type="project" value="UniProtKB-SubCell"/>
</dbReference>
<keyword evidence="5 9" id="KW-0808">Transferase</keyword>
<evidence type="ECO:0000259" key="8">
    <source>
        <dbReference type="PROSITE" id="PS50237"/>
    </source>
</evidence>
<gene>
    <name evidence="9" type="primary">HUL4</name>
    <name evidence="9" type="ORF">IWQ62_000701</name>
</gene>
<dbReference type="PROSITE" id="PS50237">
    <property type="entry name" value="HECT"/>
    <property type="match status" value="1"/>
</dbReference>
<name>A0A9W8B023_9FUNG</name>
<evidence type="ECO:0000256" key="1">
    <source>
        <dbReference type="ARBA" id="ARBA00000885"/>
    </source>
</evidence>
<evidence type="ECO:0000256" key="3">
    <source>
        <dbReference type="ARBA" id="ARBA00012485"/>
    </source>
</evidence>
<dbReference type="Gene3D" id="3.30.2410.10">
    <property type="entry name" value="Hect, E3 ligase catalytic domain"/>
    <property type="match status" value="1"/>
</dbReference>
<evidence type="ECO:0000313" key="9">
    <source>
        <dbReference type="EMBL" id="KAJ1969311.1"/>
    </source>
</evidence>
<protein>
    <recommendedName>
        <fullName evidence="3">HECT-type E3 ubiquitin transferase</fullName>
        <ecNumber evidence="3">2.3.2.26</ecNumber>
    </recommendedName>
</protein>
<proteinExistence type="predicted"/>
<dbReference type="CDD" id="cd00078">
    <property type="entry name" value="HECTc"/>
    <property type="match status" value="1"/>
</dbReference>
<dbReference type="EMBL" id="JANBPY010000072">
    <property type="protein sequence ID" value="KAJ1969311.1"/>
    <property type="molecule type" value="Genomic_DNA"/>
</dbReference>
<keyword evidence="6 7" id="KW-0833">Ubl conjugation pathway</keyword>
<keyword evidence="9" id="KW-0012">Acyltransferase</keyword>
<dbReference type="Gene3D" id="3.30.2160.10">
    <property type="entry name" value="Hect, E3 ligase catalytic domain"/>
    <property type="match status" value="1"/>
</dbReference>
<organism evidence="9 10">
    <name type="scientific">Dispira parvispora</name>
    <dbReference type="NCBI Taxonomy" id="1520584"/>
    <lineage>
        <taxon>Eukaryota</taxon>
        <taxon>Fungi</taxon>
        <taxon>Fungi incertae sedis</taxon>
        <taxon>Zoopagomycota</taxon>
        <taxon>Kickxellomycotina</taxon>
        <taxon>Dimargaritomycetes</taxon>
        <taxon>Dimargaritales</taxon>
        <taxon>Dimargaritaceae</taxon>
        <taxon>Dispira</taxon>
    </lineage>
</organism>
<evidence type="ECO:0000256" key="7">
    <source>
        <dbReference type="PROSITE-ProRule" id="PRU00104"/>
    </source>
</evidence>
<comment type="catalytic activity">
    <reaction evidence="1">
        <text>S-ubiquitinyl-[E2 ubiquitin-conjugating enzyme]-L-cysteine + [acceptor protein]-L-lysine = [E2 ubiquitin-conjugating enzyme]-L-cysteine + N(6)-ubiquitinyl-[acceptor protein]-L-lysine.</text>
        <dbReference type="EC" id="2.3.2.26"/>
    </reaction>
</comment>
<dbReference type="InterPro" id="IPR000569">
    <property type="entry name" value="HECT_dom"/>
</dbReference>
<dbReference type="SMART" id="SM00119">
    <property type="entry name" value="HECTc"/>
    <property type="match status" value="1"/>
</dbReference>
<dbReference type="OrthoDB" id="8068875at2759"/>
<accession>A0A9W8B023</accession>
<comment type="caution">
    <text evidence="9">The sequence shown here is derived from an EMBL/GenBank/DDBJ whole genome shotgun (WGS) entry which is preliminary data.</text>
</comment>